<comment type="caution">
    <text evidence="1">The sequence shown here is derived from an EMBL/GenBank/DDBJ whole genome shotgun (WGS) entry which is preliminary data.</text>
</comment>
<keyword evidence="2" id="KW-1185">Reference proteome</keyword>
<organism evidence="1 2">
    <name type="scientific">Coniosporium uncinatum</name>
    <dbReference type="NCBI Taxonomy" id="93489"/>
    <lineage>
        <taxon>Eukaryota</taxon>
        <taxon>Fungi</taxon>
        <taxon>Dikarya</taxon>
        <taxon>Ascomycota</taxon>
        <taxon>Pezizomycotina</taxon>
        <taxon>Dothideomycetes</taxon>
        <taxon>Dothideomycetes incertae sedis</taxon>
        <taxon>Coniosporium</taxon>
    </lineage>
</organism>
<name>A0ACC3DY33_9PEZI</name>
<evidence type="ECO:0000313" key="2">
    <source>
        <dbReference type="Proteomes" id="UP001186974"/>
    </source>
</evidence>
<dbReference type="Proteomes" id="UP001186974">
    <property type="component" value="Unassembled WGS sequence"/>
</dbReference>
<dbReference type="EMBL" id="JAWDJW010000100">
    <property type="protein sequence ID" value="KAK3081655.1"/>
    <property type="molecule type" value="Genomic_DNA"/>
</dbReference>
<accession>A0ACC3DY33</accession>
<gene>
    <name evidence="1" type="ORF">LTS18_004313</name>
</gene>
<protein>
    <submittedName>
        <fullName evidence="1">Uncharacterized protein</fullName>
    </submittedName>
</protein>
<sequence length="272" mass="30538">MFNFGDSYTKVDFRFDDRKPSPQYPIGNPLLPGGTSSGGLNWVGQFLGNLNTSVTVSYDLAYNGATVDRTIVAPYGPGVQCFIDQADTWIQNLQEGTDYCKWTAQNSLFSFWFGINDIGMLYPDFSDGMNIMKNVTQQYINQVVRLMDAGAKNLVFLTIPPINRTPQVLAHPADSITQELELIHFFNGVLTWLVDWTKTQSGINSTLIDTWPIFSQVLDHPNEYGFTNATCQGGDNAGCPWWDDYHPGVTVQRLVAEALKENFIREHPGAWF</sequence>
<proteinExistence type="predicted"/>
<reference evidence="1" key="1">
    <citation type="submission" date="2024-09" db="EMBL/GenBank/DDBJ databases">
        <title>Black Yeasts Isolated from many extreme environments.</title>
        <authorList>
            <person name="Coleine C."/>
            <person name="Stajich J.E."/>
            <person name="Selbmann L."/>
        </authorList>
    </citation>
    <scope>NUCLEOTIDE SEQUENCE</scope>
    <source>
        <strain evidence="1">CCFEE 5737</strain>
    </source>
</reference>
<evidence type="ECO:0000313" key="1">
    <source>
        <dbReference type="EMBL" id="KAK3081655.1"/>
    </source>
</evidence>